<sequence length="249" mass="28693">MTKSNTTLTRSLPRISAQNAQFATVLVGSHKKPFVIHQDLLTYHSHFFKAALTGNFREAENKTVTLQEDDPLIFEFFAHWLYHKEFPAEHNTSVELLNDWEHNDDHGGAKTGNLIHLYIFSDQYGVPDLKFLALTELFQHMEDTETGLPNRSQIVHAFNSLPDGAGLLRYLIDSHCHYCGNDFWISENVHDFPSAFVIGIIRRYSPYAQGDRSCSDELDLCDYHDHKRDKDRADYLWKCITKGSHSYVS</sequence>
<keyword evidence="3" id="KW-1185">Reference proteome</keyword>
<dbReference type="AlphaFoldDB" id="A0A8H7J1A5"/>
<name>A0A8H7J1A5_9PLEO</name>
<dbReference type="SUPFAM" id="SSF54695">
    <property type="entry name" value="POZ domain"/>
    <property type="match status" value="1"/>
</dbReference>
<dbReference type="OrthoDB" id="194443at2759"/>
<accession>A0A8H7J1A5</accession>
<dbReference type="Gene3D" id="3.30.710.10">
    <property type="entry name" value="Potassium Channel Kv1.1, Chain A"/>
    <property type="match status" value="1"/>
</dbReference>
<reference evidence="2" key="1">
    <citation type="submission" date="2018-12" db="EMBL/GenBank/DDBJ databases">
        <authorList>
            <person name="Syme R.A."/>
            <person name="Farfan-Caceres L."/>
            <person name="Lichtenzveig J."/>
        </authorList>
    </citation>
    <scope>NUCLEOTIDE SEQUENCE</scope>
    <source>
        <strain evidence="2">Al4</strain>
    </source>
</reference>
<dbReference type="InterPro" id="IPR000210">
    <property type="entry name" value="BTB/POZ_dom"/>
</dbReference>
<evidence type="ECO:0000313" key="2">
    <source>
        <dbReference type="EMBL" id="KAF9693806.1"/>
    </source>
</evidence>
<organism evidence="2 3">
    <name type="scientific">Ascochyta lentis</name>
    <dbReference type="NCBI Taxonomy" id="205686"/>
    <lineage>
        <taxon>Eukaryota</taxon>
        <taxon>Fungi</taxon>
        <taxon>Dikarya</taxon>
        <taxon>Ascomycota</taxon>
        <taxon>Pezizomycotina</taxon>
        <taxon>Dothideomycetes</taxon>
        <taxon>Pleosporomycetidae</taxon>
        <taxon>Pleosporales</taxon>
        <taxon>Pleosporineae</taxon>
        <taxon>Didymellaceae</taxon>
        <taxon>Ascochyta</taxon>
    </lineage>
</organism>
<gene>
    <name evidence="2" type="ORF">EKO04_008191</name>
</gene>
<dbReference type="EMBL" id="RZGK01000015">
    <property type="protein sequence ID" value="KAF9693806.1"/>
    <property type="molecule type" value="Genomic_DNA"/>
</dbReference>
<dbReference type="PROSITE" id="PS50097">
    <property type="entry name" value="BTB"/>
    <property type="match status" value="1"/>
</dbReference>
<evidence type="ECO:0000313" key="3">
    <source>
        <dbReference type="Proteomes" id="UP000651452"/>
    </source>
</evidence>
<proteinExistence type="predicted"/>
<dbReference type="Proteomes" id="UP000651452">
    <property type="component" value="Unassembled WGS sequence"/>
</dbReference>
<dbReference type="PANTHER" id="PTHR47843:SF2">
    <property type="entry name" value="BTB DOMAIN-CONTAINING PROTEIN"/>
    <property type="match status" value="1"/>
</dbReference>
<reference evidence="2" key="2">
    <citation type="submission" date="2020-09" db="EMBL/GenBank/DDBJ databases">
        <title>Reference genome assembly for Australian Ascochyta lentis isolate Al4.</title>
        <authorList>
            <person name="Lee R.C."/>
            <person name="Farfan-Caceres L.M."/>
            <person name="Debler J.W."/>
            <person name="Williams A.H."/>
            <person name="Henares B.M."/>
        </authorList>
    </citation>
    <scope>NUCLEOTIDE SEQUENCE</scope>
    <source>
        <strain evidence="2">Al4</strain>
    </source>
</reference>
<protein>
    <recommendedName>
        <fullName evidence="1">BTB domain-containing protein</fullName>
    </recommendedName>
</protein>
<evidence type="ECO:0000259" key="1">
    <source>
        <dbReference type="PROSITE" id="PS50097"/>
    </source>
</evidence>
<comment type="caution">
    <text evidence="2">The sequence shown here is derived from an EMBL/GenBank/DDBJ whole genome shotgun (WGS) entry which is preliminary data.</text>
</comment>
<dbReference type="InterPro" id="IPR011333">
    <property type="entry name" value="SKP1/BTB/POZ_sf"/>
</dbReference>
<dbReference type="PANTHER" id="PTHR47843">
    <property type="entry name" value="BTB DOMAIN-CONTAINING PROTEIN-RELATED"/>
    <property type="match status" value="1"/>
</dbReference>
<feature type="domain" description="BTB" evidence="1">
    <location>
        <begin position="21"/>
        <end position="90"/>
    </location>
</feature>
<dbReference type="Pfam" id="PF00651">
    <property type="entry name" value="BTB"/>
    <property type="match status" value="1"/>
</dbReference>